<evidence type="ECO:0000256" key="2">
    <source>
        <dbReference type="SAM" id="MobiDB-lite"/>
    </source>
</evidence>
<dbReference type="SUPFAM" id="SSF111369">
    <property type="entry name" value="HlyD-like secretion proteins"/>
    <property type="match status" value="2"/>
</dbReference>
<dbReference type="Gene3D" id="2.40.30.170">
    <property type="match status" value="1"/>
</dbReference>
<comment type="caution">
    <text evidence="6">The sequence shown here is derived from an EMBL/GenBank/DDBJ whole genome shotgun (WGS) entry which is preliminary data.</text>
</comment>
<feature type="compositionally biased region" description="Basic and acidic residues" evidence="2">
    <location>
        <begin position="1"/>
        <end position="10"/>
    </location>
</feature>
<name>A0ABS4SJA7_9PROT</name>
<dbReference type="InterPro" id="IPR050739">
    <property type="entry name" value="MFP"/>
</dbReference>
<dbReference type="Pfam" id="PF25963">
    <property type="entry name" value="Beta-barrel_AAEA"/>
    <property type="match status" value="1"/>
</dbReference>
<dbReference type="Gene3D" id="2.40.50.100">
    <property type="match status" value="1"/>
</dbReference>
<proteinExistence type="predicted"/>
<evidence type="ECO:0000313" key="7">
    <source>
        <dbReference type="Proteomes" id="UP000781958"/>
    </source>
</evidence>
<evidence type="ECO:0000259" key="5">
    <source>
        <dbReference type="Pfam" id="PF25963"/>
    </source>
</evidence>
<dbReference type="PANTHER" id="PTHR30386">
    <property type="entry name" value="MEMBRANE FUSION SUBUNIT OF EMRAB-TOLC MULTIDRUG EFFLUX PUMP"/>
    <property type="match status" value="1"/>
</dbReference>
<evidence type="ECO:0000313" key="6">
    <source>
        <dbReference type="EMBL" id="MBP2292651.1"/>
    </source>
</evidence>
<dbReference type="PANTHER" id="PTHR30386:SF24">
    <property type="entry name" value="MULTIDRUG RESISTANCE EFFLUX PUMP"/>
    <property type="match status" value="1"/>
</dbReference>
<feature type="domain" description="p-hydroxybenzoic acid efflux pump subunit AaeA-like beta-barrel" evidence="5">
    <location>
        <begin position="286"/>
        <end position="373"/>
    </location>
</feature>
<keyword evidence="3" id="KW-0812">Transmembrane</keyword>
<reference evidence="6 7" key="1">
    <citation type="submission" date="2021-03" db="EMBL/GenBank/DDBJ databases">
        <title>Genomic Encyclopedia of Type Strains, Phase III (KMG-III): the genomes of soil and plant-associated and newly described type strains.</title>
        <authorList>
            <person name="Whitman W."/>
        </authorList>
    </citation>
    <scope>NUCLEOTIDE SEQUENCE [LARGE SCALE GENOMIC DNA]</scope>
    <source>
        <strain evidence="6 7">IMMIB AFH-6</strain>
    </source>
</reference>
<feature type="coiled-coil region" evidence="1">
    <location>
        <begin position="125"/>
        <end position="246"/>
    </location>
</feature>
<feature type="domain" description="Multidrug resistance protein MdtA-like barrel-sandwich hybrid" evidence="4">
    <location>
        <begin position="85"/>
        <end position="281"/>
    </location>
</feature>
<dbReference type="EMBL" id="JAGINP010000007">
    <property type="protein sequence ID" value="MBP2292651.1"/>
    <property type="molecule type" value="Genomic_DNA"/>
</dbReference>
<gene>
    <name evidence="6" type="ORF">J2851_002429</name>
</gene>
<dbReference type="Gene3D" id="1.10.287.470">
    <property type="entry name" value="Helix hairpin bin"/>
    <property type="match status" value="1"/>
</dbReference>
<organism evidence="6 7">
    <name type="scientific">Azospirillum rugosum</name>
    <dbReference type="NCBI Taxonomy" id="416170"/>
    <lineage>
        <taxon>Bacteria</taxon>
        <taxon>Pseudomonadati</taxon>
        <taxon>Pseudomonadota</taxon>
        <taxon>Alphaproteobacteria</taxon>
        <taxon>Rhodospirillales</taxon>
        <taxon>Azospirillaceae</taxon>
        <taxon>Azospirillum</taxon>
    </lineage>
</organism>
<feature type="compositionally biased region" description="Basic and acidic residues" evidence="2">
    <location>
        <begin position="17"/>
        <end position="37"/>
    </location>
</feature>
<feature type="transmembrane region" description="Helical" evidence="3">
    <location>
        <begin position="46"/>
        <end position="66"/>
    </location>
</feature>
<keyword evidence="3" id="KW-1133">Transmembrane helix</keyword>
<evidence type="ECO:0000256" key="3">
    <source>
        <dbReference type="SAM" id="Phobius"/>
    </source>
</evidence>
<feature type="region of interest" description="Disordered" evidence="2">
    <location>
        <begin position="1"/>
        <end position="38"/>
    </location>
</feature>
<dbReference type="Pfam" id="PF25917">
    <property type="entry name" value="BSH_RND"/>
    <property type="match status" value="1"/>
</dbReference>
<keyword evidence="7" id="KW-1185">Reference proteome</keyword>
<keyword evidence="3" id="KW-0472">Membrane</keyword>
<accession>A0ABS4SJA7</accession>
<dbReference type="Proteomes" id="UP000781958">
    <property type="component" value="Unassembled WGS sequence"/>
</dbReference>
<protein>
    <submittedName>
        <fullName evidence="6">Membrane fusion protein (Multidrug efflux system)</fullName>
    </submittedName>
</protein>
<evidence type="ECO:0000259" key="4">
    <source>
        <dbReference type="Pfam" id="PF25917"/>
    </source>
</evidence>
<dbReference type="RefSeq" id="WP_209766512.1">
    <property type="nucleotide sequence ID" value="NZ_JAGINP010000007.1"/>
</dbReference>
<dbReference type="InterPro" id="IPR058625">
    <property type="entry name" value="MdtA-like_BSH"/>
</dbReference>
<evidence type="ECO:0000256" key="1">
    <source>
        <dbReference type="SAM" id="Coils"/>
    </source>
</evidence>
<keyword evidence="1" id="KW-0175">Coiled coil</keyword>
<sequence>MPDDLQRGDARTAPGPEHAHASDTKPAEKHSSDDQKKPGFLKRHPLAIGIGLVVMALAIVGGYLYWRTNIRPYETTDDAFVDARQFAVAPKVSGYVTAVAVTDNQHVEAGATLFTIDPRDYQTALEQAKAKVSAAQAAIDNVDAQIAAQRAQIEEAAAEVEQTQAALRFAEEDAARYEDLKSRGSGTVQQYQQSASNLRQQQANLARAKAGQTAAQRQVGSLEAQRVSAVAELAQAKAQVDQAELNLSYTTVTAAQAGRIVRLGAAKGQYAQAGQSLSMFVPDETWVTANFKETQITDMRPGQPVEVRIDAYPDHTITGHVDSVQPGSGTAFSLLPAENATGNYIKVVQRVPVKITVDGWPTDVAIGPGMSVVPTVTVR</sequence>
<dbReference type="InterPro" id="IPR058634">
    <property type="entry name" value="AaeA-lik-b-barrel"/>
</dbReference>